<evidence type="ECO:0000313" key="1">
    <source>
        <dbReference type="EMBL" id="KAG2945138.1"/>
    </source>
</evidence>
<evidence type="ECO:0000313" key="2">
    <source>
        <dbReference type="Proteomes" id="UP000736787"/>
    </source>
</evidence>
<comment type="caution">
    <text evidence="1">The sequence shown here is derived from an EMBL/GenBank/DDBJ whole genome shotgun (WGS) entry which is preliminary data.</text>
</comment>
<name>A0A8T1L0C4_9STRA</name>
<dbReference type="AlphaFoldDB" id="A0A8T1L0C4"/>
<sequence length="123" mass="13679">MPLGGTGGIQMVLKFNTIGRILPHVHRVTGTNVVHTHSLQHRVTTAFDQSFRRFGGITSHDLQLNYSDPLVAETMAAKTTFSDDGTALASYNVQISFLRSIDSFPRPARFDLPTFLIGKRYQT</sequence>
<reference evidence="1" key="1">
    <citation type="submission" date="2018-10" db="EMBL/GenBank/DDBJ databases">
        <title>Effector identification in a new, highly contiguous assembly of the strawberry crown rot pathogen Phytophthora cactorum.</title>
        <authorList>
            <person name="Armitage A.D."/>
            <person name="Nellist C.F."/>
            <person name="Bates H."/>
            <person name="Vickerstaff R.J."/>
            <person name="Harrison R.J."/>
        </authorList>
    </citation>
    <scope>NUCLEOTIDE SEQUENCE</scope>
    <source>
        <strain evidence="1">4040</strain>
    </source>
</reference>
<dbReference type="EMBL" id="RCMK01000191">
    <property type="protein sequence ID" value="KAG2945138.1"/>
    <property type="molecule type" value="Genomic_DNA"/>
</dbReference>
<organism evidence="1 2">
    <name type="scientific">Phytophthora cactorum</name>
    <dbReference type="NCBI Taxonomy" id="29920"/>
    <lineage>
        <taxon>Eukaryota</taxon>
        <taxon>Sar</taxon>
        <taxon>Stramenopiles</taxon>
        <taxon>Oomycota</taxon>
        <taxon>Peronosporomycetes</taxon>
        <taxon>Peronosporales</taxon>
        <taxon>Peronosporaceae</taxon>
        <taxon>Phytophthora</taxon>
    </lineage>
</organism>
<gene>
    <name evidence="1" type="ORF">PC117_g8709</name>
</gene>
<proteinExistence type="predicted"/>
<accession>A0A8T1L0C4</accession>
<protein>
    <submittedName>
        <fullName evidence="1">Uncharacterized protein</fullName>
    </submittedName>
</protein>
<dbReference type="Proteomes" id="UP000736787">
    <property type="component" value="Unassembled WGS sequence"/>
</dbReference>